<keyword evidence="2 5" id="KW-0436">Ligase</keyword>
<dbReference type="AlphaFoldDB" id="A0A7J0BH60"/>
<organism evidence="5 6">
    <name type="scientific">Desulfovibrio subterraneus</name>
    <dbReference type="NCBI Taxonomy" id="2718620"/>
    <lineage>
        <taxon>Bacteria</taxon>
        <taxon>Pseudomonadati</taxon>
        <taxon>Thermodesulfobacteriota</taxon>
        <taxon>Desulfovibrionia</taxon>
        <taxon>Desulfovibrionales</taxon>
        <taxon>Desulfovibrionaceae</taxon>
        <taxon>Desulfovibrio</taxon>
    </lineage>
</organism>
<dbReference type="GO" id="GO:0046872">
    <property type="term" value="F:metal ion binding"/>
    <property type="evidence" value="ECO:0007669"/>
    <property type="project" value="InterPro"/>
</dbReference>
<dbReference type="InterPro" id="IPR013815">
    <property type="entry name" value="ATP_grasp_subdomain_1"/>
</dbReference>
<dbReference type="InterPro" id="IPR011095">
    <property type="entry name" value="Dala_Dala_lig_C"/>
</dbReference>
<protein>
    <submittedName>
        <fullName evidence="5">D-alanine--D-alanine ligase</fullName>
    </submittedName>
</protein>
<comment type="caution">
    <text evidence="5">The sequence shown here is derived from an EMBL/GenBank/DDBJ whole genome shotgun (WGS) entry which is preliminary data.</text>
</comment>
<dbReference type="Pfam" id="PF07478">
    <property type="entry name" value="Dala_Dala_lig_C"/>
    <property type="match status" value="1"/>
</dbReference>
<dbReference type="Proteomes" id="UP000503840">
    <property type="component" value="Unassembled WGS sequence"/>
</dbReference>
<dbReference type="EMBL" id="BLVO01000005">
    <property type="protein sequence ID" value="GFM32435.1"/>
    <property type="molecule type" value="Genomic_DNA"/>
</dbReference>
<evidence type="ECO:0000313" key="5">
    <source>
        <dbReference type="EMBL" id="GFM32435.1"/>
    </source>
</evidence>
<keyword evidence="3" id="KW-0547">Nucleotide-binding</keyword>
<evidence type="ECO:0000313" key="6">
    <source>
        <dbReference type="Proteomes" id="UP000503840"/>
    </source>
</evidence>
<dbReference type="Gene3D" id="3.30.470.20">
    <property type="entry name" value="ATP-grasp fold, B domain"/>
    <property type="match status" value="1"/>
</dbReference>
<reference evidence="5 6" key="1">
    <citation type="submission" date="2020-05" db="EMBL/GenBank/DDBJ databases">
        <title>Draft genome sequence of Desulfovibrio sp. strain HN2T.</title>
        <authorList>
            <person name="Ueno A."/>
            <person name="Tamazawa S."/>
            <person name="Tamamura S."/>
            <person name="Murakami T."/>
            <person name="Kiyama T."/>
            <person name="Inomata H."/>
            <person name="Amano Y."/>
            <person name="Miyakawa K."/>
            <person name="Tamaki H."/>
            <person name="Naganuma T."/>
            <person name="Kaneko K."/>
        </authorList>
    </citation>
    <scope>NUCLEOTIDE SEQUENCE [LARGE SCALE GENOMIC DNA]</scope>
    <source>
        <strain evidence="5 6">HN2</strain>
    </source>
</reference>
<evidence type="ECO:0000256" key="2">
    <source>
        <dbReference type="ARBA" id="ARBA00022598"/>
    </source>
</evidence>
<dbReference type="PANTHER" id="PTHR23132:SF23">
    <property type="entry name" value="D-ALANINE--D-ALANINE LIGASE B"/>
    <property type="match status" value="1"/>
</dbReference>
<keyword evidence="6" id="KW-1185">Reference proteome</keyword>
<evidence type="ECO:0000256" key="1">
    <source>
        <dbReference type="ARBA" id="ARBA00010871"/>
    </source>
</evidence>
<dbReference type="RefSeq" id="WP_174404133.1">
    <property type="nucleotide sequence ID" value="NZ_BLVO01000005.1"/>
</dbReference>
<name>A0A7J0BH60_9BACT</name>
<dbReference type="PROSITE" id="PS50975">
    <property type="entry name" value="ATP_GRASP"/>
    <property type="match status" value="1"/>
</dbReference>
<gene>
    <name evidence="5" type="ORF">DSM101010T_08000</name>
</gene>
<proteinExistence type="inferred from homology"/>
<sequence>MRAAVIHNALNGTRPDQEDTLVQARAVHEALVSLGIGSSILSMSLDLEAARTELAALSPDIIFNLVEELADDIRLAPLAPSLFAHMRLPFTGSDAQALTLSGDKVLCKRILDAAGIPSPAWVLPDGTCGGMGAGGKAGGHGFVTGRYLCKSVHEHASLGLDEDCLVDATTVKDVTDRLAACIARHGGHWFAERYVDGREFNIAIIAGVNGDEPQVLPFAEIEFRDFGADRPKIVGYAAKWDEDCFEYVNTVRRFAFPESDAPLLAMLASATKACWHAFGLAGYARIDYRVDGDGSAEHPFVAYVIDVNSNPCIAPDAGLAAAAHRAGLDYAALIKRVVDAGLNQTTAQNIVYAAGK</sequence>
<feature type="domain" description="ATP-grasp" evidence="4">
    <location>
        <begin position="108"/>
        <end position="339"/>
    </location>
</feature>
<dbReference type="GO" id="GO:0008716">
    <property type="term" value="F:D-alanine-D-alanine ligase activity"/>
    <property type="evidence" value="ECO:0007669"/>
    <property type="project" value="InterPro"/>
</dbReference>
<evidence type="ECO:0000259" key="4">
    <source>
        <dbReference type="PROSITE" id="PS50975"/>
    </source>
</evidence>
<dbReference type="Gene3D" id="3.30.1490.20">
    <property type="entry name" value="ATP-grasp fold, A domain"/>
    <property type="match status" value="1"/>
</dbReference>
<comment type="similarity">
    <text evidence="1">Belongs to the D-alanine--D-alanine ligase family.</text>
</comment>
<dbReference type="InterPro" id="IPR011761">
    <property type="entry name" value="ATP-grasp"/>
</dbReference>
<dbReference type="GO" id="GO:0005524">
    <property type="term" value="F:ATP binding"/>
    <property type="evidence" value="ECO:0007669"/>
    <property type="project" value="UniProtKB-UniRule"/>
</dbReference>
<accession>A0A7J0BH60</accession>
<dbReference type="SUPFAM" id="SSF56059">
    <property type="entry name" value="Glutathione synthetase ATP-binding domain-like"/>
    <property type="match status" value="1"/>
</dbReference>
<dbReference type="PANTHER" id="PTHR23132">
    <property type="entry name" value="D-ALANINE--D-ALANINE LIGASE"/>
    <property type="match status" value="1"/>
</dbReference>
<evidence type="ECO:0000256" key="3">
    <source>
        <dbReference type="PROSITE-ProRule" id="PRU00409"/>
    </source>
</evidence>
<keyword evidence="3" id="KW-0067">ATP-binding</keyword>